<dbReference type="GO" id="GO:0046677">
    <property type="term" value="P:response to antibiotic"/>
    <property type="evidence" value="ECO:0007669"/>
    <property type="project" value="UniProtKB-KW"/>
</dbReference>
<gene>
    <name evidence="7" type="ORF">BKM31_07135</name>
</gene>
<dbReference type="PROSITE" id="PS00211">
    <property type="entry name" value="ABC_TRANSPORTER_1"/>
    <property type="match status" value="1"/>
</dbReference>
<dbReference type="SMART" id="SM00382">
    <property type="entry name" value="AAA"/>
    <property type="match status" value="1"/>
</dbReference>
<dbReference type="PANTHER" id="PTHR42711">
    <property type="entry name" value="ABC TRANSPORTER ATP-BINDING PROTEIN"/>
    <property type="match status" value="1"/>
</dbReference>
<evidence type="ECO:0000259" key="6">
    <source>
        <dbReference type="PROSITE" id="PS50893"/>
    </source>
</evidence>
<keyword evidence="2" id="KW-0813">Transport</keyword>
<comment type="subcellular location">
    <subcellularLocation>
        <location evidence="1">Cell membrane</location>
        <topology evidence="1">Peripheral membrane protein</topology>
    </subcellularLocation>
</comment>
<evidence type="ECO:0000313" key="7">
    <source>
        <dbReference type="EMBL" id="AQZ61287.1"/>
    </source>
</evidence>
<evidence type="ECO:0000256" key="4">
    <source>
        <dbReference type="ARBA" id="ARBA00022840"/>
    </source>
</evidence>
<dbReference type="PANTHER" id="PTHR42711:SF17">
    <property type="entry name" value="ABC TRANSPORTER ATP-BINDING PROTEIN"/>
    <property type="match status" value="1"/>
</dbReference>
<accession>A0A1U9ZTK2</accession>
<dbReference type="InterPro" id="IPR003593">
    <property type="entry name" value="AAA+_ATPase"/>
</dbReference>
<proteinExistence type="predicted"/>
<dbReference type="InterPro" id="IPR017871">
    <property type="entry name" value="ABC_transporter-like_CS"/>
</dbReference>
<dbReference type="PROSITE" id="PS50893">
    <property type="entry name" value="ABC_TRANSPORTER_2"/>
    <property type="match status" value="1"/>
</dbReference>
<dbReference type="InterPro" id="IPR050763">
    <property type="entry name" value="ABC_transporter_ATP-binding"/>
</dbReference>
<dbReference type="EMBL" id="CP017717">
    <property type="protein sequence ID" value="AQZ61287.1"/>
    <property type="molecule type" value="Genomic_DNA"/>
</dbReference>
<dbReference type="GO" id="GO:0005524">
    <property type="term" value="F:ATP binding"/>
    <property type="evidence" value="ECO:0007669"/>
    <property type="project" value="UniProtKB-KW"/>
</dbReference>
<sequence length="292" mass="30059">MKNTVSFTAVSKSYGRVRALDDVTFHVAPGETVALLGPNGAGKSTAVDLMLGLARPDAGEITVLGTAPHRAVAQGRVGAMLQSGGLPADSTVAEVVRLAVRLYGGRRSLADVLELADLTGLAGRRCDALSGGQAQRVRFAVAMAGRPELLFLDEPTVAMDVESRRAFWAAVRAGGTATVFATHYLDEADAYADRVIVLGGGAVVATGSPSTIKAMAGGRTVRFVLDSPDTARLLALPGVTMVSVHGGTVTLMTDDADRAVAALYSSIGGVRDLEVSGAGLEEALLQLTSAQR</sequence>
<dbReference type="SUPFAM" id="SSF52540">
    <property type="entry name" value="P-loop containing nucleoside triphosphate hydrolases"/>
    <property type="match status" value="1"/>
</dbReference>
<keyword evidence="5" id="KW-0046">Antibiotic resistance</keyword>
<reference evidence="8" key="1">
    <citation type="journal article" date="2017" name="Med. Chem. Commun.">
        <title>Nonomuraea sp. ATCC 55076 harbours the largest actinomycete chromosome to date and the kistamicin biosynthetic gene cluster.</title>
        <authorList>
            <person name="Nazari B."/>
            <person name="Forneris C.C."/>
            <person name="Gibson M.I."/>
            <person name="Moon K."/>
            <person name="Schramma K.R."/>
            <person name="Seyedsayamdost M.R."/>
        </authorList>
    </citation>
    <scope>NUCLEOTIDE SEQUENCE [LARGE SCALE GENOMIC DNA]</scope>
    <source>
        <strain evidence="8">ATCC 55076</strain>
    </source>
</reference>
<keyword evidence="3" id="KW-0547">Nucleotide-binding</keyword>
<dbReference type="AlphaFoldDB" id="A0A1U9ZTK2"/>
<evidence type="ECO:0000256" key="2">
    <source>
        <dbReference type="ARBA" id="ARBA00022448"/>
    </source>
</evidence>
<feature type="domain" description="ABC transporter" evidence="6">
    <location>
        <begin position="5"/>
        <end position="225"/>
    </location>
</feature>
<dbReference type="GO" id="GO:0005886">
    <property type="term" value="C:plasma membrane"/>
    <property type="evidence" value="ECO:0007669"/>
    <property type="project" value="UniProtKB-SubCell"/>
</dbReference>
<dbReference type="RefSeq" id="WP_080037405.1">
    <property type="nucleotide sequence ID" value="NZ_CP017717.1"/>
</dbReference>
<evidence type="ECO:0000256" key="3">
    <source>
        <dbReference type="ARBA" id="ARBA00022741"/>
    </source>
</evidence>
<evidence type="ECO:0000313" key="8">
    <source>
        <dbReference type="Proteomes" id="UP000190797"/>
    </source>
</evidence>
<dbReference type="STRING" id="1909395.BKM31_07135"/>
<dbReference type="KEGG" id="noa:BKM31_07135"/>
<dbReference type="Pfam" id="PF00005">
    <property type="entry name" value="ABC_tran"/>
    <property type="match status" value="1"/>
</dbReference>
<dbReference type="GO" id="GO:0016887">
    <property type="term" value="F:ATP hydrolysis activity"/>
    <property type="evidence" value="ECO:0007669"/>
    <property type="project" value="InterPro"/>
</dbReference>
<protein>
    <submittedName>
        <fullName evidence="7">Sulfate ABC transporter ATP-binding protein</fullName>
    </submittedName>
</protein>
<organism evidence="7 8">
    <name type="scientific">[Actinomadura] parvosata subsp. kistnae</name>
    <dbReference type="NCBI Taxonomy" id="1909395"/>
    <lineage>
        <taxon>Bacteria</taxon>
        <taxon>Bacillati</taxon>
        <taxon>Actinomycetota</taxon>
        <taxon>Actinomycetes</taxon>
        <taxon>Streptosporangiales</taxon>
        <taxon>Streptosporangiaceae</taxon>
        <taxon>Nonomuraea</taxon>
    </lineage>
</organism>
<evidence type="ECO:0000256" key="5">
    <source>
        <dbReference type="ARBA" id="ARBA00023251"/>
    </source>
</evidence>
<dbReference type="InterPro" id="IPR027417">
    <property type="entry name" value="P-loop_NTPase"/>
</dbReference>
<keyword evidence="8" id="KW-1185">Reference proteome</keyword>
<dbReference type="Proteomes" id="UP000190797">
    <property type="component" value="Chromosome"/>
</dbReference>
<name>A0A1U9ZTK2_9ACTN</name>
<dbReference type="Gene3D" id="3.40.50.300">
    <property type="entry name" value="P-loop containing nucleotide triphosphate hydrolases"/>
    <property type="match status" value="1"/>
</dbReference>
<dbReference type="CDD" id="cd03230">
    <property type="entry name" value="ABC_DR_subfamily_A"/>
    <property type="match status" value="1"/>
</dbReference>
<dbReference type="InterPro" id="IPR003439">
    <property type="entry name" value="ABC_transporter-like_ATP-bd"/>
</dbReference>
<keyword evidence="4 7" id="KW-0067">ATP-binding</keyword>
<evidence type="ECO:0000256" key="1">
    <source>
        <dbReference type="ARBA" id="ARBA00004202"/>
    </source>
</evidence>
<dbReference type="OrthoDB" id="9804819at2"/>